<dbReference type="Proteomes" id="UP000095362">
    <property type="component" value="Unassembled WGS sequence"/>
</dbReference>
<dbReference type="AlphaFoldDB" id="A0A174HIX1"/>
<evidence type="ECO:0000313" key="1">
    <source>
        <dbReference type="EMBL" id="CUO74843.1"/>
    </source>
</evidence>
<proteinExistence type="predicted"/>
<reference evidence="1 2" key="1">
    <citation type="submission" date="2015-09" db="EMBL/GenBank/DDBJ databases">
        <authorList>
            <consortium name="Pathogen Informatics"/>
        </authorList>
    </citation>
    <scope>NUCLEOTIDE SEQUENCE [LARGE SCALE GENOMIC DNA]</scope>
    <source>
        <strain evidence="1 2">2789STDY5834866</strain>
    </source>
</reference>
<dbReference type="EMBL" id="CYZK01000025">
    <property type="protein sequence ID" value="CUO74843.1"/>
    <property type="molecule type" value="Genomic_DNA"/>
</dbReference>
<accession>A0A174HIX1</accession>
<gene>
    <name evidence="1" type="ORF">ERS852481_02784</name>
</gene>
<name>A0A174HIX1_9FIRM</name>
<organism evidence="1 2">
    <name type="scientific">Coprococcus comes</name>
    <dbReference type="NCBI Taxonomy" id="410072"/>
    <lineage>
        <taxon>Bacteria</taxon>
        <taxon>Bacillati</taxon>
        <taxon>Bacillota</taxon>
        <taxon>Clostridia</taxon>
        <taxon>Lachnospirales</taxon>
        <taxon>Lachnospiraceae</taxon>
        <taxon>Coprococcus</taxon>
    </lineage>
</organism>
<dbReference type="RefSeq" id="WP_055262028.1">
    <property type="nucleotide sequence ID" value="NZ_CYZK01000025.1"/>
</dbReference>
<sequence>MDREEIIDKHKCLLDKMKEVRIFSICFENNAVYLNEQCDDYFSHQLTKEDCLELSSLFGELATVMNRR</sequence>
<protein>
    <submittedName>
        <fullName evidence="1">Uncharacterized protein</fullName>
    </submittedName>
</protein>
<evidence type="ECO:0000313" key="2">
    <source>
        <dbReference type="Proteomes" id="UP000095362"/>
    </source>
</evidence>